<dbReference type="RefSeq" id="XP_008813791.2">
    <property type="nucleotide sequence ID" value="XM_008815569.4"/>
</dbReference>
<sequence>MAQATVLLLLLSSSSSASPLAPECLPLLSRLEEPKKTIEEEDVIIAKDISQEKITVALNIGLPGASGELDEGTKPLNCKKEEEEEEEEEMESSQDWDSGSGKRFWIPTPAQILVGPVQFSCTVCNKSFSRYNNMQMQCGGMDQSIERDQIHLKAHIRWQCSSFLVTVVLMDARTTLITPERSH</sequence>
<evidence type="ECO:0000256" key="2">
    <source>
        <dbReference type="SAM" id="SignalP"/>
    </source>
</evidence>
<dbReference type="Proteomes" id="UP000228380">
    <property type="component" value="Unplaced"/>
</dbReference>
<accession>A0A8B7D6M0</accession>
<feature type="region of interest" description="Disordered" evidence="1">
    <location>
        <begin position="66"/>
        <end position="100"/>
    </location>
</feature>
<keyword evidence="2" id="KW-0732">Signal</keyword>
<reference evidence="4" key="1">
    <citation type="submission" date="2025-08" db="UniProtKB">
        <authorList>
            <consortium name="RefSeq"/>
        </authorList>
    </citation>
    <scope>IDENTIFICATION</scope>
    <source>
        <tissue evidence="4">Young leaves</tissue>
    </source>
</reference>
<evidence type="ECO:0000313" key="4">
    <source>
        <dbReference type="RefSeq" id="XP_008813791.2"/>
    </source>
</evidence>
<organism evidence="3 4">
    <name type="scientific">Phoenix dactylifera</name>
    <name type="common">Date palm</name>
    <dbReference type="NCBI Taxonomy" id="42345"/>
    <lineage>
        <taxon>Eukaryota</taxon>
        <taxon>Viridiplantae</taxon>
        <taxon>Streptophyta</taxon>
        <taxon>Embryophyta</taxon>
        <taxon>Tracheophyta</taxon>
        <taxon>Spermatophyta</taxon>
        <taxon>Magnoliopsida</taxon>
        <taxon>Liliopsida</taxon>
        <taxon>Arecaceae</taxon>
        <taxon>Coryphoideae</taxon>
        <taxon>Phoeniceae</taxon>
        <taxon>Phoenix</taxon>
    </lineage>
</organism>
<dbReference type="GO" id="GO:0005634">
    <property type="term" value="C:nucleus"/>
    <property type="evidence" value="ECO:0007669"/>
    <property type="project" value="TreeGrafter"/>
</dbReference>
<dbReference type="GeneID" id="103724342"/>
<feature type="compositionally biased region" description="Acidic residues" evidence="1">
    <location>
        <begin position="82"/>
        <end position="94"/>
    </location>
</feature>
<dbReference type="PANTHER" id="PTHR45878">
    <property type="entry name" value="ZINC FINGER PROTEIN WIP2"/>
    <property type="match status" value="1"/>
</dbReference>
<feature type="signal peptide" evidence="2">
    <location>
        <begin position="1"/>
        <end position="17"/>
    </location>
</feature>
<dbReference type="PANTHER" id="PTHR45878:SF1">
    <property type="entry name" value="ZINC FINGER PROTEIN WIP2"/>
    <property type="match status" value="1"/>
</dbReference>
<proteinExistence type="predicted"/>
<dbReference type="AlphaFoldDB" id="A0A8B7D6M0"/>
<dbReference type="KEGG" id="pda:103724342"/>
<dbReference type="GO" id="GO:0003700">
    <property type="term" value="F:DNA-binding transcription factor activity"/>
    <property type="evidence" value="ECO:0007669"/>
    <property type="project" value="InterPro"/>
</dbReference>
<dbReference type="InterPro" id="IPR043584">
    <property type="entry name" value="WIP1/2/3/4/5/6"/>
</dbReference>
<feature type="chain" id="PRO_5034373161" evidence="2">
    <location>
        <begin position="18"/>
        <end position="183"/>
    </location>
</feature>
<evidence type="ECO:0000256" key="1">
    <source>
        <dbReference type="SAM" id="MobiDB-lite"/>
    </source>
</evidence>
<dbReference type="OrthoDB" id="1747005at2759"/>
<gene>
    <name evidence="4" type="primary">LOC103724342</name>
</gene>
<protein>
    <submittedName>
        <fullName evidence="4">Zinc finger protein WIP3-like</fullName>
    </submittedName>
</protein>
<keyword evidence="3" id="KW-1185">Reference proteome</keyword>
<evidence type="ECO:0000313" key="3">
    <source>
        <dbReference type="Proteomes" id="UP000228380"/>
    </source>
</evidence>
<name>A0A8B7D6M0_PHODC</name>